<keyword evidence="1" id="KW-1133">Transmembrane helix</keyword>
<sequence>MNRSNETLWSSLFALAFGICALAFLTVIEKQEWFHIRPMSGTAVAMADAAARPDK</sequence>
<proteinExistence type="predicted"/>
<dbReference type="RefSeq" id="WP_168133263.1">
    <property type="nucleotide sequence ID" value="NZ_JAAVJH010000002.1"/>
</dbReference>
<accession>A0ABX1CIA5</accession>
<keyword evidence="3" id="KW-1185">Reference proteome</keyword>
<keyword evidence="1" id="KW-0472">Membrane</keyword>
<name>A0ABX1CIA5_9SPHN</name>
<protein>
    <submittedName>
        <fullName evidence="2">Uncharacterized protein</fullName>
    </submittedName>
</protein>
<dbReference type="Proteomes" id="UP000732399">
    <property type="component" value="Unassembled WGS sequence"/>
</dbReference>
<feature type="transmembrane region" description="Helical" evidence="1">
    <location>
        <begin position="12"/>
        <end position="28"/>
    </location>
</feature>
<evidence type="ECO:0000313" key="2">
    <source>
        <dbReference type="EMBL" id="NJR77734.1"/>
    </source>
</evidence>
<organism evidence="2 3">
    <name type="scientific">Sphingomonas corticis</name>
    <dbReference type="NCBI Taxonomy" id="2722791"/>
    <lineage>
        <taxon>Bacteria</taxon>
        <taxon>Pseudomonadati</taxon>
        <taxon>Pseudomonadota</taxon>
        <taxon>Alphaproteobacteria</taxon>
        <taxon>Sphingomonadales</taxon>
        <taxon>Sphingomonadaceae</taxon>
        <taxon>Sphingomonas</taxon>
    </lineage>
</organism>
<keyword evidence="1" id="KW-0812">Transmembrane</keyword>
<gene>
    <name evidence="2" type="ORF">HBH26_03770</name>
</gene>
<evidence type="ECO:0000313" key="3">
    <source>
        <dbReference type="Proteomes" id="UP000732399"/>
    </source>
</evidence>
<comment type="caution">
    <text evidence="2">The sequence shown here is derived from an EMBL/GenBank/DDBJ whole genome shotgun (WGS) entry which is preliminary data.</text>
</comment>
<evidence type="ECO:0000256" key="1">
    <source>
        <dbReference type="SAM" id="Phobius"/>
    </source>
</evidence>
<dbReference type="EMBL" id="JAAVJH010000002">
    <property type="protein sequence ID" value="NJR77734.1"/>
    <property type="molecule type" value="Genomic_DNA"/>
</dbReference>
<reference evidence="2 3" key="1">
    <citation type="submission" date="2020-03" db="EMBL/GenBank/DDBJ databases">
        <authorList>
            <person name="Wang L."/>
            <person name="He N."/>
            <person name="Li Y."/>
            <person name="Fang Y."/>
            <person name="Zhang F."/>
        </authorList>
    </citation>
    <scope>NUCLEOTIDE SEQUENCE [LARGE SCALE GENOMIC DNA]</scope>
    <source>
        <strain evidence="2 3">36D10-4-7</strain>
    </source>
</reference>